<evidence type="ECO:0000256" key="14">
    <source>
        <dbReference type="ARBA" id="ARBA00022989"/>
    </source>
</evidence>
<feature type="transmembrane region" description="Helical" evidence="21">
    <location>
        <begin position="133"/>
        <end position="152"/>
    </location>
</feature>
<keyword evidence="15" id="KW-0186">Copper</keyword>
<keyword evidence="6 21" id="KW-0812">Transmembrane</keyword>
<dbReference type="InterPro" id="IPR027256">
    <property type="entry name" value="P-typ_ATPase_IB"/>
</dbReference>
<organism evidence="23 24">
    <name type="scientific">Candidatus Faecivivens stercoripullorum</name>
    <dbReference type="NCBI Taxonomy" id="2840805"/>
    <lineage>
        <taxon>Bacteria</taxon>
        <taxon>Bacillati</taxon>
        <taxon>Bacillota</taxon>
        <taxon>Clostridia</taxon>
        <taxon>Eubacteriales</taxon>
        <taxon>Oscillospiraceae</taxon>
        <taxon>Oscillospiraceae incertae sedis</taxon>
        <taxon>Candidatus Faecivivens</taxon>
    </lineage>
</organism>
<feature type="transmembrane region" description="Helical" evidence="21">
    <location>
        <begin position="362"/>
        <end position="382"/>
    </location>
</feature>
<feature type="transmembrane region" description="Helical" evidence="21">
    <location>
        <begin position="704"/>
        <end position="726"/>
    </location>
</feature>
<dbReference type="Gene3D" id="3.40.1110.10">
    <property type="entry name" value="Calcium-transporting ATPase, cytoplasmic domain N"/>
    <property type="match status" value="1"/>
</dbReference>
<dbReference type="InterPro" id="IPR018303">
    <property type="entry name" value="ATPase_P-typ_P_site"/>
</dbReference>
<evidence type="ECO:0000256" key="4">
    <source>
        <dbReference type="ARBA" id="ARBA00015102"/>
    </source>
</evidence>
<dbReference type="CDD" id="cd00371">
    <property type="entry name" value="HMA"/>
    <property type="match status" value="2"/>
</dbReference>
<dbReference type="GO" id="GO:0005507">
    <property type="term" value="F:copper ion binding"/>
    <property type="evidence" value="ECO:0007669"/>
    <property type="project" value="InterPro"/>
</dbReference>
<evidence type="ECO:0000256" key="19">
    <source>
        <dbReference type="ARBA" id="ARBA00033239"/>
    </source>
</evidence>
<evidence type="ECO:0000256" key="11">
    <source>
        <dbReference type="ARBA" id="ARBA00022840"/>
    </source>
</evidence>
<dbReference type="GO" id="GO:0016887">
    <property type="term" value="F:ATP hydrolysis activity"/>
    <property type="evidence" value="ECO:0007669"/>
    <property type="project" value="InterPro"/>
</dbReference>
<comment type="subcellular location">
    <subcellularLocation>
        <location evidence="1">Cell membrane</location>
        <topology evidence="1">Multi-pass membrane protein</topology>
    </subcellularLocation>
</comment>
<dbReference type="PRINTS" id="PR00119">
    <property type="entry name" value="CATATPASE"/>
</dbReference>
<dbReference type="Pfam" id="PF00702">
    <property type="entry name" value="Hydrolase"/>
    <property type="match status" value="1"/>
</dbReference>
<dbReference type="Pfam" id="PF00122">
    <property type="entry name" value="E1-E2_ATPase"/>
    <property type="match status" value="1"/>
</dbReference>
<dbReference type="Gene3D" id="3.30.70.100">
    <property type="match status" value="2"/>
</dbReference>
<dbReference type="PROSITE" id="PS01047">
    <property type="entry name" value="HMA_1"/>
    <property type="match status" value="2"/>
</dbReference>
<dbReference type="NCBIfam" id="TIGR01525">
    <property type="entry name" value="ATPase-IB_hvy"/>
    <property type="match status" value="1"/>
</dbReference>
<evidence type="ECO:0000256" key="20">
    <source>
        <dbReference type="ARBA" id="ARBA00049289"/>
    </source>
</evidence>
<evidence type="ECO:0000256" key="7">
    <source>
        <dbReference type="ARBA" id="ARBA00022723"/>
    </source>
</evidence>
<evidence type="ECO:0000256" key="18">
    <source>
        <dbReference type="ARBA" id="ARBA00029719"/>
    </source>
</evidence>
<dbReference type="InterPro" id="IPR006121">
    <property type="entry name" value="HMA_dom"/>
</dbReference>
<keyword evidence="13" id="KW-1278">Translocase</keyword>
<dbReference type="SUPFAM" id="SSF55008">
    <property type="entry name" value="HMA, heavy metal-associated domain"/>
    <property type="match status" value="2"/>
</dbReference>
<reference evidence="23" key="1">
    <citation type="submission" date="2020-10" db="EMBL/GenBank/DDBJ databases">
        <authorList>
            <person name="Gilroy R."/>
        </authorList>
    </citation>
    <scope>NUCLEOTIDE SEQUENCE</scope>
    <source>
        <strain evidence="23">ChiBcec7-5410</strain>
    </source>
</reference>
<dbReference type="SFLD" id="SFLDG00002">
    <property type="entry name" value="C1.7:_P-type_atpase_like"/>
    <property type="match status" value="1"/>
</dbReference>
<evidence type="ECO:0000256" key="6">
    <source>
        <dbReference type="ARBA" id="ARBA00022692"/>
    </source>
</evidence>
<keyword evidence="16" id="KW-0406">Ion transport</keyword>
<dbReference type="CDD" id="cd02094">
    <property type="entry name" value="P-type_ATPase_Cu-like"/>
    <property type="match status" value="1"/>
</dbReference>
<dbReference type="PRINTS" id="PR00942">
    <property type="entry name" value="CUATPASEI"/>
</dbReference>
<dbReference type="EMBL" id="DVLW01000029">
    <property type="protein sequence ID" value="HIT93742.1"/>
    <property type="molecule type" value="Genomic_DNA"/>
</dbReference>
<dbReference type="Gene3D" id="2.70.150.10">
    <property type="entry name" value="Calcium-transporting ATPase, cytoplasmic transduction domain A"/>
    <property type="match status" value="1"/>
</dbReference>
<comment type="catalytic activity">
    <reaction evidence="20">
        <text>Cu(+)(in) + ATP + H2O = Cu(+)(out) + ADP + phosphate + H(+)</text>
        <dbReference type="Rhea" id="RHEA:25792"/>
        <dbReference type="ChEBI" id="CHEBI:15377"/>
        <dbReference type="ChEBI" id="CHEBI:15378"/>
        <dbReference type="ChEBI" id="CHEBI:30616"/>
        <dbReference type="ChEBI" id="CHEBI:43474"/>
        <dbReference type="ChEBI" id="CHEBI:49552"/>
        <dbReference type="ChEBI" id="CHEBI:456216"/>
        <dbReference type="EC" id="7.2.2.8"/>
    </reaction>
</comment>
<evidence type="ECO:0000313" key="23">
    <source>
        <dbReference type="EMBL" id="HIT93742.1"/>
    </source>
</evidence>
<dbReference type="InterPro" id="IPR059000">
    <property type="entry name" value="ATPase_P-type_domA"/>
</dbReference>
<dbReference type="SUPFAM" id="SSF56784">
    <property type="entry name" value="HAD-like"/>
    <property type="match status" value="1"/>
</dbReference>
<dbReference type="InterPro" id="IPR023299">
    <property type="entry name" value="ATPase_P-typ_cyto_dom_N"/>
</dbReference>
<dbReference type="SFLD" id="SFLDS00003">
    <property type="entry name" value="Haloacid_Dehalogenase"/>
    <property type="match status" value="1"/>
</dbReference>
<keyword evidence="11 21" id="KW-0067">ATP-binding</keyword>
<evidence type="ECO:0000256" key="13">
    <source>
        <dbReference type="ARBA" id="ARBA00022967"/>
    </source>
</evidence>
<evidence type="ECO:0000259" key="22">
    <source>
        <dbReference type="PROSITE" id="PS50846"/>
    </source>
</evidence>
<dbReference type="GO" id="GO:0055070">
    <property type="term" value="P:copper ion homeostasis"/>
    <property type="evidence" value="ECO:0007669"/>
    <property type="project" value="TreeGrafter"/>
</dbReference>
<evidence type="ECO:0000256" key="8">
    <source>
        <dbReference type="ARBA" id="ARBA00022737"/>
    </source>
</evidence>
<proteinExistence type="inferred from homology"/>
<dbReference type="NCBIfam" id="TIGR00003">
    <property type="entry name" value="copper ion binding protein"/>
    <property type="match status" value="2"/>
</dbReference>
<dbReference type="GO" id="GO:0043682">
    <property type="term" value="F:P-type divalent copper transporter activity"/>
    <property type="evidence" value="ECO:0007669"/>
    <property type="project" value="TreeGrafter"/>
</dbReference>
<feature type="transmembrane region" description="Helical" evidence="21">
    <location>
        <begin position="388"/>
        <end position="410"/>
    </location>
</feature>
<evidence type="ECO:0000256" key="9">
    <source>
        <dbReference type="ARBA" id="ARBA00022741"/>
    </source>
</evidence>
<feature type="domain" description="HMA" evidence="22">
    <location>
        <begin position="2"/>
        <end position="68"/>
    </location>
</feature>
<dbReference type="Pfam" id="PF00403">
    <property type="entry name" value="HMA"/>
    <property type="match status" value="2"/>
</dbReference>
<dbReference type="FunFam" id="2.70.150.10:FF:000002">
    <property type="entry name" value="Copper-transporting ATPase 1, putative"/>
    <property type="match status" value="1"/>
</dbReference>
<dbReference type="InterPro" id="IPR044492">
    <property type="entry name" value="P_typ_ATPase_HD_dom"/>
</dbReference>
<feature type="transmembrane region" description="Helical" evidence="21">
    <location>
        <begin position="210"/>
        <end position="228"/>
    </location>
</feature>
<evidence type="ECO:0000256" key="12">
    <source>
        <dbReference type="ARBA" id="ARBA00022842"/>
    </source>
</evidence>
<dbReference type="GO" id="GO:0005524">
    <property type="term" value="F:ATP binding"/>
    <property type="evidence" value="ECO:0007669"/>
    <property type="project" value="UniProtKB-UniRule"/>
</dbReference>
<protein>
    <recommendedName>
        <fullName evidence="4">Copper-exporting P-type ATPase</fullName>
        <ecNumber evidence="3">7.2.2.8</ecNumber>
    </recommendedName>
    <alternativeName>
        <fullName evidence="18">Copper-exporting P-type ATPase A</fullName>
    </alternativeName>
    <alternativeName>
        <fullName evidence="19">Cu(+)-exporting ATPase</fullName>
    </alternativeName>
</protein>
<evidence type="ECO:0000256" key="16">
    <source>
        <dbReference type="ARBA" id="ARBA00023065"/>
    </source>
</evidence>
<keyword evidence="12" id="KW-0460">Magnesium</keyword>
<dbReference type="InterPro" id="IPR036412">
    <property type="entry name" value="HAD-like_sf"/>
</dbReference>
<dbReference type="PRINTS" id="PR00943">
    <property type="entry name" value="CUATPASE"/>
</dbReference>
<feature type="transmembrane region" description="Helical" evidence="21">
    <location>
        <begin position="100"/>
        <end position="121"/>
    </location>
</feature>
<dbReference type="InterPro" id="IPR001757">
    <property type="entry name" value="P_typ_ATPase"/>
</dbReference>
<dbReference type="AlphaFoldDB" id="A0A9D1H621"/>
<dbReference type="InterPro" id="IPR023214">
    <property type="entry name" value="HAD_sf"/>
</dbReference>
<keyword evidence="7 21" id="KW-0479">Metal-binding</keyword>
<dbReference type="GO" id="GO:0140581">
    <property type="term" value="F:P-type monovalent copper transporter activity"/>
    <property type="evidence" value="ECO:0007669"/>
    <property type="project" value="UniProtKB-EC"/>
</dbReference>
<evidence type="ECO:0000256" key="15">
    <source>
        <dbReference type="ARBA" id="ARBA00023008"/>
    </source>
</evidence>
<evidence type="ECO:0000256" key="2">
    <source>
        <dbReference type="ARBA" id="ARBA00006024"/>
    </source>
</evidence>
<keyword evidence="17 21" id="KW-0472">Membrane</keyword>
<dbReference type="FunFam" id="3.30.70.100:FF:000005">
    <property type="entry name" value="Copper-exporting P-type ATPase A"/>
    <property type="match status" value="1"/>
</dbReference>
<keyword evidence="5" id="KW-0813">Transport</keyword>
<dbReference type="PROSITE" id="PS50846">
    <property type="entry name" value="HMA_2"/>
    <property type="match status" value="2"/>
</dbReference>
<dbReference type="InterPro" id="IPR023298">
    <property type="entry name" value="ATPase_P-typ_TM_dom_sf"/>
</dbReference>
<dbReference type="PANTHER" id="PTHR43520">
    <property type="entry name" value="ATP7, ISOFORM B"/>
    <property type="match status" value="1"/>
</dbReference>
<feature type="transmembrane region" description="Helical" evidence="21">
    <location>
        <begin position="172"/>
        <end position="190"/>
    </location>
</feature>
<dbReference type="NCBIfam" id="TIGR01511">
    <property type="entry name" value="ATPase-IB1_Cu"/>
    <property type="match status" value="1"/>
</dbReference>
<keyword evidence="9 21" id="KW-0547">Nucleotide-binding</keyword>
<evidence type="ECO:0000256" key="21">
    <source>
        <dbReference type="RuleBase" id="RU362081"/>
    </source>
</evidence>
<dbReference type="InterPro" id="IPR017969">
    <property type="entry name" value="Heavy-metal-associated_CS"/>
</dbReference>
<evidence type="ECO:0000256" key="17">
    <source>
        <dbReference type="ARBA" id="ARBA00023136"/>
    </source>
</evidence>
<evidence type="ECO:0000256" key="3">
    <source>
        <dbReference type="ARBA" id="ARBA00012517"/>
    </source>
</evidence>
<dbReference type="InterPro" id="IPR036163">
    <property type="entry name" value="HMA_dom_sf"/>
</dbReference>
<dbReference type="InterPro" id="IPR008250">
    <property type="entry name" value="ATPase_P-typ_transduc_dom_A_sf"/>
</dbReference>
<dbReference type="GO" id="GO:0005886">
    <property type="term" value="C:plasma membrane"/>
    <property type="evidence" value="ECO:0007669"/>
    <property type="project" value="UniProtKB-SubCell"/>
</dbReference>
<dbReference type="SFLD" id="SFLDF00027">
    <property type="entry name" value="p-type_atpase"/>
    <property type="match status" value="1"/>
</dbReference>
<dbReference type="Proteomes" id="UP000824160">
    <property type="component" value="Unassembled WGS sequence"/>
</dbReference>
<keyword evidence="10" id="KW-0187">Copper transport</keyword>
<accession>A0A9D1H621</accession>
<keyword evidence="14 21" id="KW-1133">Transmembrane helix</keyword>
<gene>
    <name evidence="23" type="ORF">IAC43_01000</name>
</gene>
<comment type="caution">
    <text evidence="23">The sequence shown here is derived from an EMBL/GenBank/DDBJ whole genome shotgun (WGS) entry which is preliminary data.</text>
</comment>
<dbReference type="InterPro" id="IPR006122">
    <property type="entry name" value="HMA_Cu_ion-bd"/>
</dbReference>
<keyword evidence="21" id="KW-1003">Cell membrane</keyword>
<dbReference type="NCBIfam" id="TIGR01494">
    <property type="entry name" value="ATPase_P-type"/>
    <property type="match status" value="1"/>
</dbReference>
<evidence type="ECO:0000256" key="10">
    <source>
        <dbReference type="ARBA" id="ARBA00022796"/>
    </source>
</evidence>
<evidence type="ECO:0000256" key="5">
    <source>
        <dbReference type="ARBA" id="ARBA00022448"/>
    </source>
</evidence>
<reference evidence="23" key="2">
    <citation type="journal article" date="2021" name="PeerJ">
        <title>Extensive microbial diversity within the chicken gut microbiome revealed by metagenomics and culture.</title>
        <authorList>
            <person name="Gilroy R."/>
            <person name="Ravi A."/>
            <person name="Getino M."/>
            <person name="Pursley I."/>
            <person name="Horton D.L."/>
            <person name="Alikhan N.F."/>
            <person name="Baker D."/>
            <person name="Gharbi K."/>
            <person name="Hall N."/>
            <person name="Watson M."/>
            <person name="Adriaenssens E.M."/>
            <person name="Foster-Nyarko E."/>
            <person name="Jarju S."/>
            <person name="Secka A."/>
            <person name="Antonio M."/>
            <person name="Oren A."/>
            <person name="Chaudhuri R.R."/>
            <person name="La Ragione R."/>
            <person name="Hildebrand F."/>
            <person name="Pallen M.J."/>
        </authorList>
    </citation>
    <scope>NUCLEOTIDE SEQUENCE</scope>
    <source>
        <strain evidence="23">ChiBcec7-5410</strain>
    </source>
</reference>
<dbReference type="PANTHER" id="PTHR43520:SF8">
    <property type="entry name" value="P-TYPE CU(+) TRANSPORTER"/>
    <property type="match status" value="1"/>
</dbReference>
<dbReference type="SUPFAM" id="SSF81665">
    <property type="entry name" value="Calcium ATPase, transmembrane domain M"/>
    <property type="match status" value="1"/>
</dbReference>
<keyword evidence="8" id="KW-0677">Repeat</keyword>
<comment type="similarity">
    <text evidence="2 21">Belongs to the cation transport ATPase (P-type) (TC 3.A.3) family. Type IB subfamily.</text>
</comment>
<sequence length="863" mass="91152">MSKVKLNVTGMSCAACSAHVEKALGKTEGVQQATVSLMTNSASVTFDENTVTPAQLIEAVEKSGYGASIVSDSPKAQKKDAVKEAAQTQKKEIAAQKHRLIISGIFTVLLFYVCMGHMFSWPLPGFLLGDRNLMTLALSQFFLLLPILYLNFHYFQNGFARLFQRAPNMDSLIALGSAAATVYGSVQLFRLGYALADGNFHAGHTIAMDLYFESAGMILTLISLGKFLEARAKAKTSDAIGAMIALRPTTATILQGESEVEVDTADLQKGDRIVVRAGSTIPVDGRLIDGGGSVDESALTGESMPVSKKPGDRVTGATVLKTGYLVFEATEVGEDTTLSQIIRLMEEAASTKAPIARMADKISGVFVPVVISIAVVAFIIWMLCGQGIPAALNAAISVLVISCPCALGLATPTSIMVGTGVGAKNGILIKSAEALETAHHIDTVVLDKTGTITEGHPAVTDLVMAGAKDADTLLRIAASLEKQSEHPLAQAIIQEAEKRGLILLPVSKFETLPGLGIRGESGGRVLLAGNIRLMEQQGIQLGDGAAEAERLAGQGKTPIFIAENGTLYGIAAVADPVRTTSAEAIASLRKMGISVIMLTGDNRKTAEAIGNRLGLSQVIAEVLPQDKEAQVATLIQNGKKVAMVGDGINDAPALARADVGIAIGAGTDVAIESADVVLVKSDLRDVVKLVKLSHAVLRNIKQNLFWALCYNAIGIPIAAGALFPIWGIKLNPMFGAAAMSFSSVSVVTNALRLRFWKAPDSEIQQSDTVNNTLTESRINLPKVEIPSEKSDGGNLMKKTINIYGMMCSHCTGRVEKALNEINGVHATVSLEDACAYVEVDENVTDEMLADAVSHAGYEVTEII</sequence>
<feature type="domain" description="HMA" evidence="22">
    <location>
        <begin position="796"/>
        <end position="860"/>
    </location>
</feature>
<dbReference type="SUPFAM" id="SSF81653">
    <property type="entry name" value="Calcium ATPase, transduction domain A"/>
    <property type="match status" value="1"/>
</dbReference>
<evidence type="ECO:0000313" key="24">
    <source>
        <dbReference type="Proteomes" id="UP000824160"/>
    </source>
</evidence>
<evidence type="ECO:0000256" key="1">
    <source>
        <dbReference type="ARBA" id="ARBA00004651"/>
    </source>
</evidence>
<dbReference type="PROSITE" id="PS00154">
    <property type="entry name" value="ATPASE_E1_E2"/>
    <property type="match status" value="1"/>
</dbReference>
<dbReference type="EC" id="7.2.2.8" evidence="3"/>
<name>A0A9D1H621_9FIRM</name>
<dbReference type="Gene3D" id="3.40.50.1000">
    <property type="entry name" value="HAD superfamily/HAD-like"/>
    <property type="match status" value="1"/>
</dbReference>